<evidence type="ECO:0000313" key="8">
    <source>
        <dbReference type="Proteomes" id="UP001596328"/>
    </source>
</evidence>
<dbReference type="GO" id="GO:0005886">
    <property type="term" value="C:plasma membrane"/>
    <property type="evidence" value="ECO:0007669"/>
    <property type="project" value="UniProtKB-SubCell"/>
</dbReference>
<dbReference type="PANTHER" id="PTHR30250">
    <property type="entry name" value="PST FAMILY PREDICTED COLANIC ACID TRANSPORTER"/>
    <property type="match status" value="1"/>
</dbReference>
<name>A0ABD5S3G9_9EURY</name>
<comment type="caution">
    <text evidence="7">The sequence shown here is derived from an EMBL/GenBank/DDBJ whole genome shotgun (WGS) entry which is preliminary data.</text>
</comment>
<feature type="transmembrane region" description="Helical" evidence="6">
    <location>
        <begin position="104"/>
        <end position="123"/>
    </location>
</feature>
<feature type="transmembrane region" description="Helical" evidence="6">
    <location>
        <begin position="144"/>
        <end position="161"/>
    </location>
</feature>
<proteinExistence type="predicted"/>
<keyword evidence="8" id="KW-1185">Reference proteome</keyword>
<accession>A0ABD5S3G9</accession>
<feature type="transmembrane region" description="Helical" evidence="6">
    <location>
        <begin position="39"/>
        <end position="63"/>
    </location>
</feature>
<feature type="transmembrane region" description="Helical" evidence="6">
    <location>
        <begin position="12"/>
        <end position="33"/>
    </location>
</feature>
<evidence type="ECO:0000256" key="6">
    <source>
        <dbReference type="SAM" id="Phobius"/>
    </source>
</evidence>
<dbReference type="Proteomes" id="UP001596328">
    <property type="component" value="Unassembled WGS sequence"/>
</dbReference>
<feature type="transmembrane region" description="Helical" evidence="6">
    <location>
        <begin position="167"/>
        <end position="187"/>
    </location>
</feature>
<dbReference type="InterPro" id="IPR050833">
    <property type="entry name" value="Poly_Biosynth_Transport"/>
</dbReference>
<evidence type="ECO:0000256" key="4">
    <source>
        <dbReference type="ARBA" id="ARBA00022989"/>
    </source>
</evidence>
<dbReference type="EMBL" id="JBHSWU010000879">
    <property type="protein sequence ID" value="MFC6726085.1"/>
    <property type="molecule type" value="Genomic_DNA"/>
</dbReference>
<feature type="non-terminal residue" evidence="7">
    <location>
        <position position="301"/>
    </location>
</feature>
<keyword evidence="3 6" id="KW-0812">Transmembrane</keyword>
<keyword evidence="2" id="KW-1003">Cell membrane</keyword>
<evidence type="ECO:0000256" key="5">
    <source>
        <dbReference type="ARBA" id="ARBA00023136"/>
    </source>
</evidence>
<feature type="transmembrane region" description="Helical" evidence="6">
    <location>
        <begin position="75"/>
        <end position="98"/>
    </location>
</feature>
<dbReference type="Pfam" id="PF13440">
    <property type="entry name" value="Polysacc_synt_3"/>
    <property type="match status" value="1"/>
</dbReference>
<evidence type="ECO:0000256" key="1">
    <source>
        <dbReference type="ARBA" id="ARBA00004651"/>
    </source>
</evidence>
<keyword evidence="5 6" id="KW-0472">Membrane</keyword>
<evidence type="ECO:0000313" key="7">
    <source>
        <dbReference type="EMBL" id="MFC6726085.1"/>
    </source>
</evidence>
<sequence>MKVGAEVSKRFVANVGGTLAGFVGTAVIGHVLGEEGIGTYAIFLSLQMLVAAVVTFGLFSAVTKLVSEGEHQARHFVSGVLFVASGTLVAAVGVVFLRGRINDVLGTGGALLLPLGVLTWGLLRVTGAFLEGQGRVALAGFIENARYVLVVAVQLFLLLVLDWGVRGLFWGLIAGQFGAFVVAYAYARVVPARPSRALFGEFVAFSKFAYLRTVAEQLFKHADYILLGAFVGPGAAGIYKVSFTVTEAAMLFSAALSDVSFPQFSRLSAEERAERVRSLLGKATSYAGLFALPALAGGAVV</sequence>
<dbReference type="AlphaFoldDB" id="A0ABD5S3G9"/>
<organism evidence="7 8">
    <name type="scientific">Halobium palmae</name>
    <dbReference type="NCBI Taxonomy" id="1776492"/>
    <lineage>
        <taxon>Archaea</taxon>
        <taxon>Methanobacteriati</taxon>
        <taxon>Methanobacteriota</taxon>
        <taxon>Stenosarchaea group</taxon>
        <taxon>Halobacteria</taxon>
        <taxon>Halobacteriales</taxon>
        <taxon>Haloferacaceae</taxon>
        <taxon>Halobium</taxon>
    </lineage>
</organism>
<evidence type="ECO:0000256" key="2">
    <source>
        <dbReference type="ARBA" id="ARBA00022475"/>
    </source>
</evidence>
<keyword evidence="4 6" id="KW-1133">Transmembrane helix</keyword>
<dbReference type="PANTHER" id="PTHR30250:SF28">
    <property type="entry name" value="POLYSACCHARIDE BIOSYNTHESIS PROTEIN"/>
    <property type="match status" value="1"/>
</dbReference>
<protein>
    <submittedName>
        <fullName evidence="7">Oligosaccharide flippase family protein</fullName>
    </submittedName>
</protein>
<gene>
    <name evidence="7" type="ORF">ACFQE1_17285</name>
</gene>
<reference evidence="7 8" key="1">
    <citation type="journal article" date="2019" name="Int. J. Syst. Evol. Microbiol.">
        <title>The Global Catalogue of Microorganisms (GCM) 10K type strain sequencing project: providing services to taxonomists for standard genome sequencing and annotation.</title>
        <authorList>
            <consortium name="The Broad Institute Genomics Platform"/>
            <consortium name="The Broad Institute Genome Sequencing Center for Infectious Disease"/>
            <person name="Wu L."/>
            <person name="Ma J."/>
        </authorList>
    </citation>
    <scope>NUCLEOTIDE SEQUENCE [LARGE SCALE GENOMIC DNA]</scope>
    <source>
        <strain evidence="7 8">NBRC 111368</strain>
    </source>
</reference>
<comment type="subcellular location">
    <subcellularLocation>
        <location evidence="1">Cell membrane</location>
        <topology evidence="1">Multi-pass membrane protein</topology>
    </subcellularLocation>
</comment>
<evidence type="ECO:0000256" key="3">
    <source>
        <dbReference type="ARBA" id="ARBA00022692"/>
    </source>
</evidence>